<sequence>MKLKVADFHCDALSKLQANPGMDFRNDPRLDVTSERLAEGNVELQVFAIYLSAVRGRAKFEDVLGQIECFRQKVVGTGGLQWLRWKEETVEGGLTAPAFGMLSLEGVDGLEGNLFYAQLCFELGVRCLGVTWNYANWAADGVLERRNGGFTEQGRKLIEWCNGSGMLLDVSHLAPAGFWELMERSVRPFIASHSNSAAICAHPRNLSDDQIKALIARDGRIGLTFVPWFVREGGEAGREDMRRHIEHVCGLGGSGQLMFGSDFDGIEAWVGGLEHPGKYVEFADLLLKYYPEDEVRGWLYRNAWGFLREQLPSSAGMNPLLPFTES</sequence>
<dbReference type="PROSITE" id="PS51365">
    <property type="entry name" value="RENAL_DIPEPTIDASE_2"/>
    <property type="match status" value="1"/>
</dbReference>
<organism evidence="1 2">
    <name type="scientific">Paenibacillus tritici</name>
    <dbReference type="NCBI Taxonomy" id="1873425"/>
    <lineage>
        <taxon>Bacteria</taxon>
        <taxon>Bacillati</taxon>
        <taxon>Bacillota</taxon>
        <taxon>Bacilli</taxon>
        <taxon>Bacillales</taxon>
        <taxon>Paenibacillaceae</taxon>
        <taxon>Paenibacillus</taxon>
    </lineage>
</organism>
<keyword evidence="2" id="KW-1185">Reference proteome</keyword>
<evidence type="ECO:0000313" key="2">
    <source>
        <dbReference type="Proteomes" id="UP000711047"/>
    </source>
</evidence>
<evidence type="ECO:0000313" key="1">
    <source>
        <dbReference type="EMBL" id="NQX46256.1"/>
    </source>
</evidence>
<dbReference type="Gene3D" id="3.20.20.140">
    <property type="entry name" value="Metal-dependent hydrolases"/>
    <property type="match status" value="1"/>
</dbReference>
<comment type="caution">
    <text evidence="1">The sequence shown here is derived from an EMBL/GenBank/DDBJ whole genome shotgun (WGS) entry which is preliminary data.</text>
</comment>
<proteinExistence type="predicted"/>
<dbReference type="EMBL" id="JABMKX010000006">
    <property type="protein sequence ID" value="NQX46256.1"/>
    <property type="molecule type" value="Genomic_DNA"/>
</dbReference>
<dbReference type="InterPro" id="IPR032466">
    <property type="entry name" value="Metal_Hydrolase"/>
</dbReference>
<dbReference type="PANTHER" id="PTHR10443:SF12">
    <property type="entry name" value="DIPEPTIDASE"/>
    <property type="match status" value="1"/>
</dbReference>
<dbReference type="Pfam" id="PF01244">
    <property type="entry name" value="Peptidase_M19"/>
    <property type="match status" value="1"/>
</dbReference>
<reference evidence="1 2" key="1">
    <citation type="submission" date="2020-05" db="EMBL/GenBank/DDBJ databases">
        <title>Paenibacillus glebae, sp. nov., Paenibacillus humi sp. nov., Paenibacillus pedi sp. nov., Paenibacillus terrestris sp. nov. and Paenibacillus terricola sp. nov., isolated from a forest top soil sample.</title>
        <authorList>
            <person name="Qi S."/>
            <person name="Carlier A."/>
            <person name="Cnockaert M."/>
            <person name="Vandamme P."/>
        </authorList>
    </citation>
    <scope>NUCLEOTIDE SEQUENCE [LARGE SCALE GENOMIC DNA]</scope>
    <source>
        <strain evidence="1 2">LMG 29502</strain>
    </source>
</reference>
<name>A0ABX2DNM9_9BACL</name>
<dbReference type="SUPFAM" id="SSF51556">
    <property type="entry name" value="Metallo-dependent hydrolases"/>
    <property type="match status" value="1"/>
</dbReference>
<protein>
    <submittedName>
        <fullName evidence="1">Membrane dipeptidase</fullName>
    </submittedName>
</protein>
<dbReference type="InterPro" id="IPR008257">
    <property type="entry name" value="Pept_M19"/>
</dbReference>
<dbReference type="Proteomes" id="UP000711047">
    <property type="component" value="Unassembled WGS sequence"/>
</dbReference>
<accession>A0ABX2DNM9</accession>
<dbReference type="RefSeq" id="WP_173133415.1">
    <property type="nucleotide sequence ID" value="NZ_JABMKX010000006.1"/>
</dbReference>
<dbReference type="PANTHER" id="PTHR10443">
    <property type="entry name" value="MICROSOMAL DIPEPTIDASE"/>
    <property type="match status" value="1"/>
</dbReference>
<gene>
    <name evidence="1" type="ORF">HQN87_13025</name>
</gene>